<dbReference type="AlphaFoldDB" id="A0ABD1DIG8"/>
<keyword evidence="1" id="KW-0472">Membrane</keyword>
<dbReference type="EMBL" id="JBEHCU010005527">
    <property type="protein sequence ID" value="KAL1399498.1"/>
    <property type="molecule type" value="Genomic_DNA"/>
</dbReference>
<comment type="caution">
    <text evidence="2">The sequence shown here is derived from an EMBL/GenBank/DDBJ whole genome shotgun (WGS) entry which is preliminary data.</text>
</comment>
<organism evidence="2 3">
    <name type="scientific">Culex pipiens pipiens</name>
    <name type="common">Northern house mosquito</name>
    <dbReference type="NCBI Taxonomy" id="38569"/>
    <lineage>
        <taxon>Eukaryota</taxon>
        <taxon>Metazoa</taxon>
        <taxon>Ecdysozoa</taxon>
        <taxon>Arthropoda</taxon>
        <taxon>Hexapoda</taxon>
        <taxon>Insecta</taxon>
        <taxon>Pterygota</taxon>
        <taxon>Neoptera</taxon>
        <taxon>Endopterygota</taxon>
        <taxon>Diptera</taxon>
        <taxon>Nematocera</taxon>
        <taxon>Culicoidea</taxon>
        <taxon>Culicidae</taxon>
        <taxon>Culicinae</taxon>
        <taxon>Culicini</taxon>
        <taxon>Culex</taxon>
        <taxon>Culex</taxon>
    </lineage>
</organism>
<evidence type="ECO:0000313" key="3">
    <source>
        <dbReference type="Proteomes" id="UP001562425"/>
    </source>
</evidence>
<name>A0ABD1DIG8_CULPP</name>
<accession>A0ABD1DIG8</accession>
<protein>
    <submittedName>
        <fullName evidence="2">Uncharacterized protein</fullName>
    </submittedName>
</protein>
<keyword evidence="1" id="KW-1133">Transmembrane helix</keyword>
<evidence type="ECO:0000256" key="1">
    <source>
        <dbReference type="SAM" id="Phobius"/>
    </source>
</evidence>
<feature type="transmembrane region" description="Helical" evidence="1">
    <location>
        <begin position="57"/>
        <end position="78"/>
    </location>
</feature>
<keyword evidence="1" id="KW-0812">Transmembrane</keyword>
<evidence type="ECO:0000313" key="2">
    <source>
        <dbReference type="EMBL" id="KAL1399498.1"/>
    </source>
</evidence>
<keyword evidence="3" id="KW-1185">Reference proteome</keyword>
<sequence length="126" mass="14289">MSKRLAVIAAVSTHNSLSNHTVSYTNMYTNQTTVRGHHYSHQGLQSMRPGAHGNVNIMLGGAMLSVVITVVFFVCYCCHRNIKKQSGSVYRQQWLEQEANMEIYSVEQVCTFSEKQKYDSPICRLL</sequence>
<dbReference type="Proteomes" id="UP001562425">
    <property type="component" value="Unassembled WGS sequence"/>
</dbReference>
<gene>
    <name evidence="2" type="ORF">pipiens_008165</name>
</gene>
<reference evidence="2 3" key="1">
    <citation type="submission" date="2024-05" db="EMBL/GenBank/DDBJ databases">
        <title>Culex pipiens pipiens assembly and annotation.</title>
        <authorList>
            <person name="Alout H."/>
            <person name="Durand T."/>
        </authorList>
    </citation>
    <scope>NUCLEOTIDE SEQUENCE [LARGE SCALE GENOMIC DNA]</scope>
    <source>
        <strain evidence="2">HA-2024</strain>
        <tissue evidence="2">Whole body</tissue>
    </source>
</reference>
<proteinExistence type="predicted"/>